<organism evidence="2 3">
    <name type="scientific">Aestuariibaculum sediminum</name>
    <dbReference type="NCBI Taxonomy" id="2770637"/>
    <lineage>
        <taxon>Bacteria</taxon>
        <taxon>Pseudomonadati</taxon>
        <taxon>Bacteroidota</taxon>
        <taxon>Flavobacteriia</taxon>
        <taxon>Flavobacteriales</taxon>
        <taxon>Flavobacteriaceae</taxon>
    </lineage>
</organism>
<protein>
    <submittedName>
        <fullName evidence="2">Rhodanese-like domain-containing protein</fullName>
    </submittedName>
</protein>
<reference evidence="2 3" key="1">
    <citation type="submission" date="2020-09" db="EMBL/GenBank/DDBJ databases">
        <title>TT11 complete genome.</title>
        <authorList>
            <person name="Wu Z."/>
        </authorList>
    </citation>
    <scope>NUCLEOTIDE SEQUENCE [LARGE SCALE GENOMIC DNA]</scope>
    <source>
        <strain evidence="2 3">TT11</strain>
    </source>
</reference>
<dbReference type="Proteomes" id="UP000600588">
    <property type="component" value="Unassembled WGS sequence"/>
</dbReference>
<gene>
    <name evidence="2" type="ORF">ICJ83_13905</name>
</gene>
<dbReference type="EMBL" id="JACVXB010000007">
    <property type="protein sequence ID" value="MBD0833226.1"/>
    <property type="molecule type" value="Genomic_DNA"/>
</dbReference>
<dbReference type="InterPro" id="IPR001763">
    <property type="entry name" value="Rhodanese-like_dom"/>
</dbReference>
<dbReference type="Pfam" id="PF00581">
    <property type="entry name" value="Rhodanese"/>
    <property type="match status" value="1"/>
</dbReference>
<comment type="caution">
    <text evidence="2">The sequence shown here is derived from an EMBL/GenBank/DDBJ whole genome shotgun (WGS) entry which is preliminary data.</text>
</comment>
<dbReference type="AlphaFoldDB" id="A0A8J6QBX9"/>
<dbReference type="InterPro" id="IPR036873">
    <property type="entry name" value="Rhodanese-like_dom_sf"/>
</dbReference>
<evidence type="ECO:0000313" key="2">
    <source>
        <dbReference type="EMBL" id="MBD0833226.1"/>
    </source>
</evidence>
<dbReference type="CDD" id="cd00158">
    <property type="entry name" value="RHOD"/>
    <property type="match status" value="1"/>
</dbReference>
<dbReference type="InterPro" id="IPR050229">
    <property type="entry name" value="GlpE_sulfurtransferase"/>
</dbReference>
<name>A0A8J6QBX9_9FLAO</name>
<keyword evidence="3" id="KW-1185">Reference proteome</keyword>
<evidence type="ECO:0000259" key="1">
    <source>
        <dbReference type="PROSITE" id="PS50206"/>
    </source>
</evidence>
<dbReference type="PANTHER" id="PTHR43031">
    <property type="entry name" value="FAD-DEPENDENT OXIDOREDUCTASE"/>
    <property type="match status" value="1"/>
</dbReference>
<accession>A0A8J6QBX9</accession>
<dbReference type="Gene3D" id="3.40.250.10">
    <property type="entry name" value="Rhodanese-like domain"/>
    <property type="match status" value="1"/>
</dbReference>
<dbReference type="RefSeq" id="WP_188231015.1">
    <property type="nucleotide sequence ID" value="NZ_JACVXB010000007.1"/>
</dbReference>
<dbReference type="PROSITE" id="PS50206">
    <property type="entry name" value="RHODANESE_3"/>
    <property type="match status" value="1"/>
</dbReference>
<dbReference type="SUPFAM" id="SSF52821">
    <property type="entry name" value="Rhodanese/Cell cycle control phosphatase"/>
    <property type="match status" value="1"/>
</dbReference>
<proteinExistence type="predicted"/>
<sequence length="110" mass="12097">MSLLSFLFGTKNDKVTVISAADFKQQIENKNVQLIDVRTAGEFKSGAIKNATNIDYLSGNFISKCDSLNKDKPVYLYCRSGARSARAAKKLSRAGFSKIYDLKGGISSYK</sequence>
<feature type="domain" description="Rhodanese" evidence="1">
    <location>
        <begin position="28"/>
        <end position="110"/>
    </location>
</feature>
<dbReference type="SMART" id="SM00450">
    <property type="entry name" value="RHOD"/>
    <property type="match status" value="1"/>
</dbReference>
<evidence type="ECO:0000313" key="3">
    <source>
        <dbReference type="Proteomes" id="UP000600588"/>
    </source>
</evidence>
<dbReference type="PANTHER" id="PTHR43031:SF18">
    <property type="entry name" value="RHODANESE-RELATED SULFURTRANSFERASES"/>
    <property type="match status" value="1"/>
</dbReference>